<organism evidence="2 3">
    <name type="scientific">Marchantia polymorpha subsp. ruderalis</name>
    <dbReference type="NCBI Taxonomy" id="1480154"/>
    <lineage>
        <taxon>Eukaryota</taxon>
        <taxon>Viridiplantae</taxon>
        <taxon>Streptophyta</taxon>
        <taxon>Embryophyta</taxon>
        <taxon>Marchantiophyta</taxon>
        <taxon>Marchantiopsida</taxon>
        <taxon>Marchantiidae</taxon>
        <taxon>Marchantiales</taxon>
        <taxon>Marchantiaceae</taxon>
        <taxon>Marchantia</taxon>
    </lineage>
</organism>
<feature type="region of interest" description="Disordered" evidence="1">
    <location>
        <begin position="143"/>
        <end position="184"/>
    </location>
</feature>
<feature type="compositionally biased region" description="Low complexity" evidence="1">
    <location>
        <begin position="11"/>
        <end position="21"/>
    </location>
</feature>
<name>A0A176WLE1_MARPO</name>
<dbReference type="AlphaFoldDB" id="A0A176WLE1"/>
<protein>
    <submittedName>
        <fullName evidence="2">Uncharacterized protein</fullName>
    </submittedName>
</protein>
<feature type="compositionally biased region" description="Low complexity" evidence="1">
    <location>
        <begin position="143"/>
        <end position="162"/>
    </location>
</feature>
<dbReference type="Proteomes" id="UP000077202">
    <property type="component" value="Unassembled WGS sequence"/>
</dbReference>
<feature type="region of interest" description="Disordered" evidence="1">
    <location>
        <begin position="233"/>
        <end position="305"/>
    </location>
</feature>
<accession>A0A176WLE1</accession>
<feature type="compositionally biased region" description="Basic and acidic residues" evidence="1">
    <location>
        <begin position="251"/>
        <end position="262"/>
    </location>
</feature>
<comment type="caution">
    <text evidence="2">The sequence shown here is derived from an EMBL/GenBank/DDBJ whole genome shotgun (WGS) entry which is preliminary data.</text>
</comment>
<evidence type="ECO:0000313" key="2">
    <source>
        <dbReference type="EMBL" id="OAE33859.1"/>
    </source>
</evidence>
<gene>
    <name evidence="2" type="ORF">AXG93_1921s1050</name>
</gene>
<keyword evidence="3" id="KW-1185">Reference proteome</keyword>
<evidence type="ECO:0000256" key="1">
    <source>
        <dbReference type="SAM" id="MobiDB-lite"/>
    </source>
</evidence>
<proteinExistence type="predicted"/>
<feature type="region of interest" description="Disordered" evidence="1">
    <location>
        <begin position="1"/>
        <end position="88"/>
    </location>
</feature>
<feature type="compositionally biased region" description="Basic residues" evidence="1">
    <location>
        <begin position="294"/>
        <end position="305"/>
    </location>
</feature>
<evidence type="ECO:0000313" key="3">
    <source>
        <dbReference type="Proteomes" id="UP000077202"/>
    </source>
</evidence>
<dbReference type="EMBL" id="LVLJ01000490">
    <property type="protein sequence ID" value="OAE33859.1"/>
    <property type="molecule type" value="Genomic_DNA"/>
</dbReference>
<sequence length="305" mass="33261">MEEDVEHEAGRSGWSCSSRGSQELLQRRRSGFRPQGVSRNPKATAKHGQLTRRVPSGRFIGAHTPHLPRKRKTSEEDDVRKLQASNNVENRCTLRAKSKGVTGPHIRFSRDDAKRPPHYDPVAICAHAHLSQPLLAAHAALFPSSRSSTPPSSSSSSSATMPSYPPDYPRAALQSAAKPPREPPYTWRWSLIPVNSQPQTPGPGQLGAIVSPDEAARADRHWSTIQYAGHIGLGLRPSPSPAPESVWIRPDGSDQSRPERTGSHPVPPRASPSHPIRSDAIGRSVGGKNFGRNSRQRRHIRAASG</sequence>
<reference evidence="2" key="1">
    <citation type="submission" date="2016-03" db="EMBL/GenBank/DDBJ databases">
        <title>Mechanisms controlling the formation of the plant cell surface in tip-growing cells are functionally conserved among land plants.</title>
        <authorList>
            <person name="Honkanen S."/>
            <person name="Jones V.A."/>
            <person name="Morieri G."/>
            <person name="Champion C."/>
            <person name="Hetherington A.J."/>
            <person name="Kelly S."/>
            <person name="Saint-Marcoux D."/>
            <person name="Proust H."/>
            <person name="Prescott H."/>
            <person name="Dolan L."/>
        </authorList>
    </citation>
    <scope>NUCLEOTIDE SEQUENCE [LARGE SCALE GENOMIC DNA]</scope>
    <source>
        <tissue evidence="2">Whole gametophyte</tissue>
    </source>
</reference>